<evidence type="ECO:0000256" key="2">
    <source>
        <dbReference type="SAM" id="SignalP"/>
    </source>
</evidence>
<protein>
    <submittedName>
        <fullName evidence="4">DUF4174 domain-containing protein</fullName>
    </submittedName>
</protein>
<proteinExistence type="predicted"/>
<dbReference type="Proteomes" id="UP000604473">
    <property type="component" value="Unassembled WGS sequence"/>
</dbReference>
<organism evidence="4 5">
    <name type="scientific">Rhodovulum sulfidophilum</name>
    <name type="common">Rhodobacter sulfidophilus</name>
    <dbReference type="NCBI Taxonomy" id="35806"/>
    <lineage>
        <taxon>Bacteria</taxon>
        <taxon>Pseudomonadati</taxon>
        <taxon>Pseudomonadota</taxon>
        <taxon>Alphaproteobacteria</taxon>
        <taxon>Rhodobacterales</taxon>
        <taxon>Paracoccaceae</taxon>
        <taxon>Rhodovulum</taxon>
    </lineage>
</organism>
<accession>A0ABS1RPM9</accession>
<feature type="domain" description="DUF4174" evidence="3">
    <location>
        <begin position="47"/>
        <end position="148"/>
    </location>
</feature>
<feature type="signal peptide" evidence="2">
    <location>
        <begin position="1"/>
        <end position="22"/>
    </location>
</feature>
<dbReference type="InterPro" id="IPR025232">
    <property type="entry name" value="DUF4174"/>
</dbReference>
<sequence length="153" mass="17647">MKKHLTIMAWVALMPLAGTADAVSEPEPLARWEADRTVVLEAEGVSLSDFHWMARPVVVFADSPANPQYRTQMQLLTERIEDLAERDVVVIVDTDPDARSELRMKLRPRGFMLVLVGKDGEIKFRKPMPWNVREISRSIDKIPLRQQEVRDRR</sequence>
<evidence type="ECO:0000259" key="3">
    <source>
        <dbReference type="Pfam" id="PF13778"/>
    </source>
</evidence>
<evidence type="ECO:0000313" key="5">
    <source>
        <dbReference type="Proteomes" id="UP000604473"/>
    </source>
</evidence>
<dbReference type="EMBL" id="JAESJJ010000003">
    <property type="protein sequence ID" value="MBL3608028.1"/>
    <property type="molecule type" value="Genomic_DNA"/>
</dbReference>
<evidence type="ECO:0000256" key="1">
    <source>
        <dbReference type="ARBA" id="ARBA00022729"/>
    </source>
</evidence>
<dbReference type="RefSeq" id="WP_202247527.1">
    <property type="nucleotide sequence ID" value="NZ_JAESJF010000449.1"/>
</dbReference>
<gene>
    <name evidence="4" type="ORF">JMM60_04305</name>
</gene>
<name>A0ABS1RPM9_RHOSU</name>
<evidence type="ECO:0000313" key="4">
    <source>
        <dbReference type="EMBL" id="MBL3608028.1"/>
    </source>
</evidence>
<reference evidence="4 5" key="1">
    <citation type="submission" date="2021-01" db="EMBL/GenBank/DDBJ databases">
        <title>Draft genomes of Rhodovulum sulfidophilum.</title>
        <authorList>
            <person name="Guzman M.S."/>
        </authorList>
    </citation>
    <scope>NUCLEOTIDE SEQUENCE [LARGE SCALE GENOMIC DNA]</scope>
    <source>
        <strain evidence="4 5">AB35</strain>
    </source>
</reference>
<keyword evidence="1 2" id="KW-0732">Signal</keyword>
<keyword evidence="5" id="KW-1185">Reference proteome</keyword>
<comment type="caution">
    <text evidence="4">The sequence shown here is derived from an EMBL/GenBank/DDBJ whole genome shotgun (WGS) entry which is preliminary data.</text>
</comment>
<dbReference type="Pfam" id="PF13778">
    <property type="entry name" value="DUF4174"/>
    <property type="match status" value="1"/>
</dbReference>
<feature type="chain" id="PRO_5045210559" evidence="2">
    <location>
        <begin position="23"/>
        <end position="153"/>
    </location>
</feature>